<reference evidence="2 3" key="1">
    <citation type="journal article" date="2018" name="MBio">
        <title>Comparative Genomics Reveals the Core Gene Toolbox for the Fungus-Insect Symbiosis.</title>
        <authorList>
            <person name="Wang Y."/>
            <person name="Stata M."/>
            <person name="Wang W."/>
            <person name="Stajich J.E."/>
            <person name="White M.M."/>
            <person name="Moncalvo J.M."/>
        </authorList>
    </citation>
    <scope>NUCLEOTIDE SEQUENCE [LARGE SCALE GENOMIC DNA]</scope>
    <source>
        <strain evidence="2 3">SWE-8-4</strain>
    </source>
</reference>
<organism evidence="2 3">
    <name type="scientific">Smittium simulii</name>
    <dbReference type="NCBI Taxonomy" id="133385"/>
    <lineage>
        <taxon>Eukaryota</taxon>
        <taxon>Fungi</taxon>
        <taxon>Fungi incertae sedis</taxon>
        <taxon>Zoopagomycota</taxon>
        <taxon>Kickxellomycotina</taxon>
        <taxon>Harpellomycetes</taxon>
        <taxon>Harpellales</taxon>
        <taxon>Legeriomycetaceae</taxon>
        <taxon>Smittium</taxon>
    </lineage>
</organism>
<evidence type="ECO:0000256" key="1">
    <source>
        <dbReference type="SAM" id="MobiDB-lite"/>
    </source>
</evidence>
<dbReference type="AlphaFoldDB" id="A0A2T9YWK4"/>
<dbReference type="Proteomes" id="UP000245383">
    <property type="component" value="Unassembled WGS sequence"/>
</dbReference>
<comment type="caution">
    <text evidence="2">The sequence shown here is derived from an EMBL/GenBank/DDBJ whole genome shotgun (WGS) entry which is preliminary data.</text>
</comment>
<feature type="region of interest" description="Disordered" evidence="1">
    <location>
        <begin position="78"/>
        <end position="97"/>
    </location>
</feature>
<keyword evidence="3" id="KW-1185">Reference proteome</keyword>
<evidence type="ECO:0000313" key="2">
    <source>
        <dbReference type="EMBL" id="PVU96721.1"/>
    </source>
</evidence>
<sequence>MPSLTQNTHKLSCLQFALGQLMDHSCLAVMCLGTCSENVREIGKPIQMDPPLVNYTVHIGPVAGNPNRLTSDDAELKEAMPGGYADGSPSENDYRSL</sequence>
<name>A0A2T9YWK4_9FUNG</name>
<gene>
    <name evidence="2" type="ORF">BB561_001013</name>
</gene>
<proteinExistence type="predicted"/>
<protein>
    <submittedName>
        <fullName evidence="2">Uncharacterized protein</fullName>
    </submittedName>
</protein>
<dbReference type="EMBL" id="MBFR01000025">
    <property type="protein sequence ID" value="PVU96721.1"/>
    <property type="molecule type" value="Genomic_DNA"/>
</dbReference>
<evidence type="ECO:0000313" key="3">
    <source>
        <dbReference type="Proteomes" id="UP000245383"/>
    </source>
</evidence>
<accession>A0A2T9YWK4</accession>